<comment type="caution">
    <text evidence="2">The sequence shown here is derived from an EMBL/GenBank/DDBJ whole genome shotgun (WGS) entry which is preliminary data.</text>
</comment>
<feature type="transmembrane region" description="Helical" evidence="1">
    <location>
        <begin position="149"/>
        <end position="173"/>
    </location>
</feature>
<gene>
    <name evidence="2" type="ORF">C9374_008288</name>
</gene>
<accession>A0AA88GJH9</accession>
<dbReference type="PANTHER" id="PTHR39299:SF1">
    <property type="entry name" value="TRANSMEMBRANE PROTEIN"/>
    <property type="match status" value="1"/>
</dbReference>
<keyword evidence="1" id="KW-1133">Transmembrane helix</keyword>
<reference evidence="2 3" key="1">
    <citation type="journal article" date="2018" name="BMC Genomics">
        <title>The genome of Naegleria lovaniensis, the basis for a comparative approach to unravel pathogenicity factors of the human pathogenic amoeba N. fowleri.</title>
        <authorList>
            <person name="Liechti N."/>
            <person name="Schurch N."/>
            <person name="Bruggmann R."/>
            <person name="Wittwer M."/>
        </authorList>
    </citation>
    <scope>NUCLEOTIDE SEQUENCE [LARGE SCALE GENOMIC DNA]</scope>
    <source>
        <strain evidence="2 3">ATCC 30569</strain>
    </source>
</reference>
<dbReference type="GeneID" id="68100742"/>
<dbReference type="PANTHER" id="PTHR39299">
    <property type="entry name" value="TRANSMEMBRANE PROTEIN"/>
    <property type="match status" value="1"/>
</dbReference>
<organism evidence="2 3">
    <name type="scientific">Naegleria lovaniensis</name>
    <name type="common">Amoeba</name>
    <dbReference type="NCBI Taxonomy" id="51637"/>
    <lineage>
        <taxon>Eukaryota</taxon>
        <taxon>Discoba</taxon>
        <taxon>Heterolobosea</taxon>
        <taxon>Tetramitia</taxon>
        <taxon>Eutetramitia</taxon>
        <taxon>Vahlkampfiidae</taxon>
        <taxon>Naegleria</taxon>
    </lineage>
</organism>
<feature type="transmembrane region" description="Helical" evidence="1">
    <location>
        <begin position="116"/>
        <end position="143"/>
    </location>
</feature>
<feature type="transmembrane region" description="Helical" evidence="1">
    <location>
        <begin position="71"/>
        <end position="95"/>
    </location>
</feature>
<feature type="transmembrane region" description="Helical" evidence="1">
    <location>
        <begin position="12"/>
        <end position="33"/>
    </location>
</feature>
<evidence type="ECO:0000313" key="2">
    <source>
        <dbReference type="EMBL" id="KAG2378649.1"/>
    </source>
</evidence>
<dbReference type="RefSeq" id="XP_044545911.1">
    <property type="nucleotide sequence ID" value="XM_044698347.1"/>
</dbReference>
<protein>
    <submittedName>
        <fullName evidence="2">Uncharacterized protein</fullName>
    </submittedName>
</protein>
<keyword evidence="3" id="KW-1185">Reference proteome</keyword>
<feature type="transmembrane region" description="Helical" evidence="1">
    <location>
        <begin position="45"/>
        <end position="65"/>
    </location>
</feature>
<name>A0AA88GJH9_NAELO</name>
<sequence length="382" mass="42818">MVLNSQDKDPSTAVYFLASVAILAMFCLCYFAVDAILNENKMMIYSYIVISLFLMGRLIYGLAWGGEADELIVMIPSLLILFFEVCQIVLSIPLINSFGWKLYRKIGSSKTLHQLYNMYHAFIAVLKIDFVCSLHVGMLGFFFVVFDFWWVYTIFGVGLLISLGDEPLIVYFGIRQEHKLLCIIFLLISLLIPSFLLYKVIILWLPGTHEIVTEWGGSSMSQLEIKIGLSLLAAFAFLVRIILMAMTCVCMFNFGKGLKEVFSRASKKKKNVTKEADKPFLSSQKSQNYYTATDDHSTCTTSTAGHALFAVNSSGEIIQHGNVSTTKVNVALTRSISDDSGFMGSSSNTLSDDDDDIVVPITGNFNNQGYHHQHHVHHSHHH</sequence>
<keyword evidence="1" id="KW-0812">Transmembrane</keyword>
<dbReference type="Proteomes" id="UP000816034">
    <property type="component" value="Unassembled WGS sequence"/>
</dbReference>
<evidence type="ECO:0000313" key="3">
    <source>
        <dbReference type="Proteomes" id="UP000816034"/>
    </source>
</evidence>
<feature type="transmembrane region" description="Helical" evidence="1">
    <location>
        <begin position="180"/>
        <end position="205"/>
    </location>
</feature>
<dbReference type="EMBL" id="PYSW02000032">
    <property type="protein sequence ID" value="KAG2378649.1"/>
    <property type="molecule type" value="Genomic_DNA"/>
</dbReference>
<dbReference type="AlphaFoldDB" id="A0AA88GJH9"/>
<feature type="transmembrane region" description="Helical" evidence="1">
    <location>
        <begin position="225"/>
        <end position="254"/>
    </location>
</feature>
<evidence type="ECO:0000256" key="1">
    <source>
        <dbReference type="SAM" id="Phobius"/>
    </source>
</evidence>
<keyword evidence="1" id="KW-0472">Membrane</keyword>
<proteinExistence type="predicted"/>